<evidence type="ECO:0000256" key="1">
    <source>
        <dbReference type="SAM" id="Phobius"/>
    </source>
</evidence>
<dbReference type="AlphaFoldDB" id="A0A6A6Z2N5"/>
<name>A0A6A6Z2N5_9PEZI</name>
<gene>
    <name evidence="4 6" type="ORF">BDZ99DRAFT_435040</name>
</gene>
<dbReference type="PANTHER" id="PTHR24096:SF295">
    <property type="entry name" value="ACETYL-COA SYNTHETASE-LIKE PROTEIN"/>
    <property type="match status" value="1"/>
</dbReference>
<dbReference type="Pfam" id="PF00501">
    <property type="entry name" value="AMP-binding"/>
    <property type="match status" value="1"/>
</dbReference>
<dbReference type="PANTHER" id="PTHR24096">
    <property type="entry name" value="LONG-CHAIN-FATTY-ACID--COA LIGASE"/>
    <property type="match status" value="1"/>
</dbReference>
<evidence type="ECO:0000259" key="2">
    <source>
        <dbReference type="Pfam" id="PF00501"/>
    </source>
</evidence>
<organism evidence="4">
    <name type="scientific">Mytilinidion resinicola</name>
    <dbReference type="NCBI Taxonomy" id="574789"/>
    <lineage>
        <taxon>Eukaryota</taxon>
        <taxon>Fungi</taxon>
        <taxon>Dikarya</taxon>
        <taxon>Ascomycota</taxon>
        <taxon>Pezizomycotina</taxon>
        <taxon>Dothideomycetes</taxon>
        <taxon>Pleosporomycetidae</taxon>
        <taxon>Mytilinidiales</taxon>
        <taxon>Mytilinidiaceae</taxon>
        <taxon>Mytilinidion</taxon>
    </lineage>
</organism>
<dbReference type="Pfam" id="PF13193">
    <property type="entry name" value="AMP-binding_C"/>
    <property type="match status" value="1"/>
</dbReference>
<feature type="transmembrane region" description="Helical" evidence="1">
    <location>
        <begin position="239"/>
        <end position="258"/>
    </location>
</feature>
<dbReference type="InterPro" id="IPR025110">
    <property type="entry name" value="AMP-bd_C"/>
</dbReference>
<dbReference type="GeneID" id="54458362"/>
<dbReference type="InterPro" id="IPR020845">
    <property type="entry name" value="AMP-binding_CS"/>
</dbReference>
<reference evidence="6" key="3">
    <citation type="submission" date="2025-04" db="UniProtKB">
        <authorList>
            <consortium name="RefSeq"/>
        </authorList>
    </citation>
    <scope>IDENTIFICATION</scope>
    <source>
        <strain evidence="6">CBS 304.34</strain>
    </source>
</reference>
<protein>
    <submittedName>
        <fullName evidence="4 6">Acyl-CoA synthetases/AMP-acid ligases II</fullName>
    </submittedName>
</protein>
<keyword evidence="4 6" id="KW-0436">Ligase</keyword>
<reference evidence="4 6" key="1">
    <citation type="journal article" date="2020" name="Stud. Mycol.">
        <title>101 Dothideomycetes genomes: a test case for predicting lifestyles and emergence of pathogens.</title>
        <authorList>
            <person name="Haridas S."/>
            <person name="Albert R."/>
            <person name="Binder M."/>
            <person name="Bloem J."/>
            <person name="Labutti K."/>
            <person name="Salamov A."/>
            <person name="Andreopoulos B."/>
            <person name="Baker S."/>
            <person name="Barry K."/>
            <person name="Bills G."/>
            <person name="Bluhm B."/>
            <person name="Cannon C."/>
            <person name="Castanera R."/>
            <person name="Culley D."/>
            <person name="Daum C."/>
            <person name="Ezra D."/>
            <person name="Gonzalez J."/>
            <person name="Henrissat B."/>
            <person name="Kuo A."/>
            <person name="Liang C."/>
            <person name="Lipzen A."/>
            <person name="Lutzoni F."/>
            <person name="Magnuson J."/>
            <person name="Mondo S."/>
            <person name="Nolan M."/>
            <person name="Ohm R."/>
            <person name="Pangilinan J."/>
            <person name="Park H.-J."/>
            <person name="Ramirez L."/>
            <person name="Alfaro M."/>
            <person name="Sun H."/>
            <person name="Tritt A."/>
            <person name="Yoshinaga Y."/>
            <person name="Zwiers L.-H."/>
            <person name="Turgeon B."/>
            <person name="Goodwin S."/>
            <person name="Spatafora J."/>
            <person name="Crous P."/>
            <person name="Grigoriev I."/>
        </authorList>
    </citation>
    <scope>NUCLEOTIDE SEQUENCE</scope>
    <source>
        <strain evidence="4 6">CBS 304.34</strain>
    </source>
</reference>
<accession>A0A6A6Z2N5</accession>
<dbReference type="EMBL" id="MU003694">
    <property type="protein sequence ID" value="KAF2814999.1"/>
    <property type="molecule type" value="Genomic_DNA"/>
</dbReference>
<dbReference type="InterPro" id="IPR000873">
    <property type="entry name" value="AMP-dep_synth/lig_dom"/>
</dbReference>
<reference evidence="6" key="2">
    <citation type="submission" date="2020-04" db="EMBL/GenBank/DDBJ databases">
        <authorList>
            <consortium name="NCBI Genome Project"/>
        </authorList>
    </citation>
    <scope>NUCLEOTIDE SEQUENCE</scope>
    <source>
        <strain evidence="6">CBS 304.34</strain>
    </source>
</reference>
<dbReference type="Gene3D" id="3.30.300.30">
    <property type="match status" value="1"/>
</dbReference>
<dbReference type="InterPro" id="IPR045851">
    <property type="entry name" value="AMP-bd_C_sf"/>
</dbReference>
<dbReference type="SUPFAM" id="SSF56801">
    <property type="entry name" value="Acetyl-CoA synthetase-like"/>
    <property type="match status" value="1"/>
</dbReference>
<dbReference type="InterPro" id="IPR042099">
    <property type="entry name" value="ANL_N_sf"/>
</dbReference>
<dbReference type="PROSITE" id="PS00455">
    <property type="entry name" value="AMP_BINDING"/>
    <property type="match status" value="1"/>
</dbReference>
<feature type="domain" description="AMP-binding enzyme C-terminal" evidence="3">
    <location>
        <begin position="444"/>
        <end position="528"/>
    </location>
</feature>
<keyword evidence="1" id="KW-0472">Membrane</keyword>
<dbReference type="GO" id="GO:0016405">
    <property type="term" value="F:CoA-ligase activity"/>
    <property type="evidence" value="ECO:0007669"/>
    <property type="project" value="TreeGrafter"/>
</dbReference>
<evidence type="ECO:0000259" key="3">
    <source>
        <dbReference type="Pfam" id="PF13193"/>
    </source>
</evidence>
<keyword evidence="5" id="KW-1185">Reference proteome</keyword>
<keyword evidence="1" id="KW-1133">Transmembrane helix</keyword>
<evidence type="ECO:0000313" key="6">
    <source>
        <dbReference type="RefSeq" id="XP_033581963.1"/>
    </source>
</evidence>
<dbReference type="GO" id="GO:0019748">
    <property type="term" value="P:secondary metabolic process"/>
    <property type="evidence" value="ECO:0007669"/>
    <property type="project" value="TreeGrafter"/>
</dbReference>
<feature type="domain" description="AMP-dependent synthetase/ligase" evidence="2">
    <location>
        <begin position="37"/>
        <end position="393"/>
    </location>
</feature>
<evidence type="ECO:0000313" key="4">
    <source>
        <dbReference type="EMBL" id="KAF2814999.1"/>
    </source>
</evidence>
<sequence>MSTSRIYRSNYPRPHVPTNLSISQYLQLYNPDDTAADKVIFEDDWTGKTLTYSGLRAQSARGAFSLRQLLNLEEGGAGAFVDVVLLIHAVLWCGGTAILVNPLSTSYEVAHCLGISEPKILVADSSTWPTLCGTMSLSVGIVFPSHLPLPRIEIDSFQAIRLPNIFQTNNALPPMDLSERDSREHTACVCFSSGTSGKAKGVELSHYNLVATMAGIRPSDTTLWNETISQVFFAPLCHIYGLVSAALMGASIGYYTMLMRKYTLGGLLELSAKVNANTLRILPTIAVAITKDHGFDLAQLRSIKLIMCAGATLPPKIIEFFNHRFPGAPIFQGYGMTETNITTLRAEQAHMIGSVGKLFANLEARLVDDDMNDVKFGDEGEMLVRGPTVFRRYMKNQAATDEAFHNGWMKTGDILRSDENGFFYLTERKKELIKYKGNQVAPAELEAYLGGHPYVRECAVCALWDEDQGTEVPIAYVVLTDEGRAARENIEVTLADIQKHVDSKVSPYKKLRGGVVALDEIPKTGTGKVLRRLLPARLAKERSSKL</sequence>
<dbReference type="Gene3D" id="3.40.50.12780">
    <property type="entry name" value="N-terminal domain of ligase-like"/>
    <property type="match status" value="1"/>
</dbReference>
<keyword evidence="1" id="KW-0812">Transmembrane</keyword>
<proteinExistence type="predicted"/>
<dbReference type="OrthoDB" id="1898221at2759"/>
<evidence type="ECO:0000313" key="5">
    <source>
        <dbReference type="Proteomes" id="UP000504636"/>
    </source>
</evidence>
<dbReference type="Proteomes" id="UP000504636">
    <property type="component" value="Unplaced"/>
</dbReference>
<dbReference type="RefSeq" id="XP_033581963.1">
    <property type="nucleotide sequence ID" value="XM_033717469.1"/>
</dbReference>